<evidence type="ECO:0000313" key="7">
    <source>
        <dbReference type="Proteomes" id="UP001176940"/>
    </source>
</evidence>
<gene>
    <name evidence="6" type="ORF">RIMI_LOCUS15721703</name>
</gene>
<organism evidence="6 7">
    <name type="scientific">Ranitomeya imitator</name>
    <name type="common">mimic poison frog</name>
    <dbReference type="NCBI Taxonomy" id="111125"/>
    <lineage>
        <taxon>Eukaryota</taxon>
        <taxon>Metazoa</taxon>
        <taxon>Chordata</taxon>
        <taxon>Craniata</taxon>
        <taxon>Vertebrata</taxon>
        <taxon>Euteleostomi</taxon>
        <taxon>Amphibia</taxon>
        <taxon>Batrachia</taxon>
        <taxon>Anura</taxon>
        <taxon>Neobatrachia</taxon>
        <taxon>Hyloidea</taxon>
        <taxon>Dendrobatidae</taxon>
        <taxon>Dendrobatinae</taxon>
        <taxon>Ranitomeya</taxon>
    </lineage>
</organism>
<accession>A0ABN9M559</accession>
<keyword evidence="3" id="KW-0479">Metal-binding</keyword>
<evidence type="ECO:0000313" key="6">
    <source>
        <dbReference type="EMBL" id="CAJ0956886.1"/>
    </source>
</evidence>
<keyword evidence="5" id="KW-0411">Iron-sulfur</keyword>
<keyword evidence="1" id="KW-0004">4Fe-4S</keyword>
<name>A0ABN9M559_9NEOB</name>
<evidence type="ECO:0008006" key="8">
    <source>
        <dbReference type="Google" id="ProtNLM"/>
    </source>
</evidence>
<keyword evidence="4" id="KW-0408">Iron</keyword>
<comment type="caution">
    <text evidence="6">The sequence shown here is derived from an EMBL/GenBank/DDBJ whole genome shotgun (WGS) entry which is preliminary data.</text>
</comment>
<dbReference type="InterPro" id="IPR039661">
    <property type="entry name" value="ELP3"/>
</dbReference>
<sequence length="274" mass="31150">MQKALTFESSDGQKTYTITQHITCDTIGVIYYATCPCQKIYVGLTSRQLKTRAREHYRDIVNAREVNDISELKPVPRHFKLVHDCNVKLLKICGIDKVFIGARGGNWRKTLAQLEVELIRRDYMANGGWETFLSYEDPEQDILIGLLRLRKCSPESFRPELKGGVSIVRELHVYGSVVPVSSRDPSKFQHQGFGMLLMEEAERIARDEHGSFKIAVISGECLATCSINYSEFFIVEVPGSKMSSNDLCLYVIVLLHDPCSPEIQLMDSRLDIFH</sequence>
<proteinExistence type="predicted"/>
<keyword evidence="2" id="KW-0949">S-adenosyl-L-methionine</keyword>
<dbReference type="PANTHER" id="PTHR11135">
    <property type="entry name" value="HISTONE ACETYLTRANSFERASE-RELATED"/>
    <property type="match status" value="1"/>
</dbReference>
<dbReference type="PANTHER" id="PTHR11135:SF0">
    <property type="entry name" value="ELONGATOR COMPLEX PROTEIN 3"/>
    <property type="match status" value="1"/>
</dbReference>
<protein>
    <recommendedName>
        <fullName evidence="8">N-acetyltransferase domain-containing protein</fullName>
    </recommendedName>
</protein>
<keyword evidence="7" id="KW-1185">Reference proteome</keyword>
<dbReference type="EMBL" id="CAUEEQ010042757">
    <property type="protein sequence ID" value="CAJ0956886.1"/>
    <property type="molecule type" value="Genomic_DNA"/>
</dbReference>
<evidence type="ECO:0000256" key="1">
    <source>
        <dbReference type="ARBA" id="ARBA00022485"/>
    </source>
</evidence>
<evidence type="ECO:0000256" key="4">
    <source>
        <dbReference type="ARBA" id="ARBA00023004"/>
    </source>
</evidence>
<reference evidence="6" key="1">
    <citation type="submission" date="2023-07" db="EMBL/GenBank/DDBJ databases">
        <authorList>
            <person name="Stuckert A."/>
        </authorList>
    </citation>
    <scope>NUCLEOTIDE SEQUENCE</scope>
</reference>
<dbReference type="Proteomes" id="UP001176940">
    <property type="component" value="Unassembled WGS sequence"/>
</dbReference>
<evidence type="ECO:0000256" key="2">
    <source>
        <dbReference type="ARBA" id="ARBA00022691"/>
    </source>
</evidence>
<evidence type="ECO:0000256" key="3">
    <source>
        <dbReference type="ARBA" id="ARBA00022723"/>
    </source>
</evidence>
<evidence type="ECO:0000256" key="5">
    <source>
        <dbReference type="ARBA" id="ARBA00023014"/>
    </source>
</evidence>